<evidence type="ECO:0008006" key="4">
    <source>
        <dbReference type="Google" id="ProtNLM"/>
    </source>
</evidence>
<dbReference type="AlphaFoldDB" id="A0A1F6WNF3"/>
<proteinExistence type="predicted"/>
<dbReference type="STRING" id="1801764.A2903_02200"/>
<name>A0A1F6WNF3_9BACT</name>
<organism evidence="2 3">
    <name type="scientific">Candidatus Nomurabacteria bacterium RIFCSPLOWO2_01_FULL_33_17</name>
    <dbReference type="NCBI Taxonomy" id="1801764"/>
    <lineage>
        <taxon>Bacteria</taxon>
        <taxon>Candidatus Nomuraibacteriota</taxon>
    </lineage>
</organism>
<comment type="caution">
    <text evidence="2">The sequence shown here is derived from an EMBL/GenBank/DDBJ whole genome shotgun (WGS) entry which is preliminary data.</text>
</comment>
<feature type="transmembrane region" description="Helical" evidence="1">
    <location>
        <begin position="12"/>
        <end position="30"/>
    </location>
</feature>
<evidence type="ECO:0000313" key="2">
    <source>
        <dbReference type="EMBL" id="OGI83442.1"/>
    </source>
</evidence>
<dbReference type="Pfam" id="PF09527">
    <property type="entry name" value="ATPase_gene1"/>
    <property type="match status" value="1"/>
</dbReference>
<feature type="transmembrane region" description="Helical" evidence="1">
    <location>
        <begin position="42"/>
        <end position="60"/>
    </location>
</feature>
<evidence type="ECO:0000256" key="1">
    <source>
        <dbReference type="SAM" id="Phobius"/>
    </source>
</evidence>
<accession>A0A1F6WNF3</accession>
<dbReference type="EMBL" id="MFUO01000028">
    <property type="protein sequence ID" value="OGI83442.1"/>
    <property type="molecule type" value="Genomic_DNA"/>
</dbReference>
<gene>
    <name evidence="2" type="ORF">A2903_02200</name>
</gene>
<keyword evidence="1" id="KW-0472">Membrane</keyword>
<dbReference type="Proteomes" id="UP000178184">
    <property type="component" value="Unassembled WGS sequence"/>
</dbReference>
<dbReference type="InterPro" id="IPR032820">
    <property type="entry name" value="ATPase_put"/>
</dbReference>
<sequence>MDQKTFSNLSLGLKFSGLIIFPVLFSFFIGRYFLNRFNMQEYFLYIFIAFGVFISFYSLIKEIKQYLKKLEKEEKNNLNK</sequence>
<keyword evidence="1" id="KW-0812">Transmembrane</keyword>
<reference evidence="2 3" key="1">
    <citation type="journal article" date="2016" name="Nat. Commun.">
        <title>Thousands of microbial genomes shed light on interconnected biogeochemical processes in an aquifer system.</title>
        <authorList>
            <person name="Anantharaman K."/>
            <person name="Brown C.T."/>
            <person name="Hug L.A."/>
            <person name="Sharon I."/>
            <person name="Castelle C.J."/>
            <person name="Probst A.J."/>
            <person name="Thomas B.C."/>
            <person name="Singh A."/>
            <person name="Wilkins M.J."/>
            <person name="Karaoz U."/>
            <person name="Brodie E.L."/>
            <person name="Williams K.H."/>
            <person name="Hubbard S.S."/>
            <person name="Banfield J.F."/>
        </authorList>
    </citation>
    <scope>NUCLEOTIDE SEQUENCE [LARGE SCALE GENOMIC DNA]</scope>
</reference>
<keyword evidence="1" id="KW-1133">Transmembrane helix</keyword>
<evidence type="ECO:0000313" key="3">
    <source>
        <dbReference type="Proteomes" id="UP000178184"/>
    </source>
</evidence>
<protein>
    <recommendedName>
        <fullName evidence="4">F0F1-ATPase subunit</fullName>
    </recommendedName>
</protein>